<keyword evidence="9" id="KW-0325">Glycoprotein</keyword>
<evidence type="ECO:0000256" key="8">
    <source>
        <dbReference type="ARBA" id="ARBA00023157"/>
    </source>
</evidence>
<dbReference type="GO" id="GO:0044090">
    <property type="term" value="P:positive regulation of vacuole organization"/>
    <property type="evidence" value="ECO:0007669"/>
    <property type="project" value="TreeGrafter"/>
</dbReference>
<dbReference type="InterPro" id="IPR056610">
    <property type="entry name" value="Elapor1/2_TNFR-like"/>
</dbReference>
<reference evidence="13" key="1">
    <citation type="submission" date="2023-06" db="EMBL/GenBank/DDBJ databases">
        <title>Male Hemibagrus guttatus genome.</title>
        <authorList>
            <person name="Bian C."/>
        </authorList>
    </citation>
    <scope>NUCLEOTIDE SEQUENCE</scope>
    <source>
        <strain evidence="13">Male_cb2023</strain>
        <tissue evidence="13">Muscle</tissue>
    </source>
</reference>
<evidence type="ECO:0000256" key="10">
    <source>
        <dbReference type="SAM" id="Phobius"/>
    </source>
</evidence>
<dbReference type="Gene3D" id="2.70.130.10">
    <property type="entry name" value="Mannose-6-phosphate receptor binding domain"/>
    <property type="match status" value="1"/>
</dbReference>
<name>A0AAE0R276_9TELE</name>
<feature type="domain" description="MRH" evidence="12">
    <location>
        <begin position="617"/>
        <end position="808"/>
    </location>
</feature>
<dbReference type="Pfam" id="PF23091">
    <property type="entry name" value="TNFR_ELAPOR1_6th"/>
    <property type="match status" value="1"/>
</dbReference>
<dbReference type="GO" id="GO:0005802">
    <property type="term" value="C:trans-Golgi network"/>
    <property type="evidence" value="ECO:0007669"/>
    <property type="project" value="TreeGrafter"/>
</dbReference>
<keyword evidence="3" id="KW-1003">Cell membrane</keyword>
<dbReference type="Pfam" id="PF23032">
    <property type="entry name" value="GBD_ELAPOR1-like_3rd"/>
    <property type="match status" value="1"/>
</dbReference>
<dbReference type="GO" id="GO:0070062">
    <property type="term" value="C:extracellular exosome"/>
    <property type="evidence" value="ECO:0007669"/>
    <property type="project" value="TreeGrafter"/>
</dbReference>
<dbReference type="GO" id="GO:0005764">
    <property type="term" value="C:lysosome"/>
    <property type="evidence" value="ECO:0007669"/>
    <property type="project" value="TreeGrafter"/>
</dbReference>
<evidence type="ECO:0000256" key="5">
    <source>
        <dbReference type="ARBA" id="ARBA00022729"/>
    </source>
</evidence>
<feature type="transmembrane region" description="Helical" evidence="10">
    <location>
        <begin position="857"/>
        <end position="881"/>
    </location>
</feature>
<evidence type="ECO:0000256" key="1">
    <source>
        <dbReference type="ARBA" id="ARBA00004251"/>
    </source>
</evidence>
<dbReference type="Pfam" id="PF23031">
    <property type="entry name" value="GBD_ELAPOR1"/>
    <property type="match status" value="1"/>
</dbReference>
<comment type="caution">
    <text evidence="13">The sequence shown here is derived from an EMBL/GenBank/DDBJ whole genome shotgun (WGS) entry which is preliminary data.</text>
</comment>
<dbReference type="GO" id="GO:0000045">
    <property type="term" value="P:autophagosome assembly"/>
    <property type="evidence" value="ECO:0007669"/>
    <property type="project" value="TreeGrafter"/>
</dbReference>
<evidence type="ECO:0000259" key="12">
    <source>
        <dbReference type="PROSITE" id="PS51914"/>
    </source>
</evidence>
<gene>
    <name evidence="13" type="ORF">QTP70_019580</name>
</gene>
<keyword evidence="6 10" id="KW-1133">Transmembrane helix</keyword>
<comment type="similarity">
    <text evidence="2">Belongs to the ELAPOR family.</text>
</comment>
<keyword evidence="4 10" id="KW-0812">Transmembrane</keyword>
<dbReference type="GO" id="GO:0005770">
    <property type="term" value="C:late endosome"/>
    <property type="evidence" value="ECO:0007669"/>
    <property type="project" value="TreeGrafter"/>
</dbReference>
<evidence type="ECO:0000256" key="11">
    <source>
        <dbReference type="SAM" id="SignalP"/>
    </source>
</evidence>
<dbReference type="InterPro" id="IPR009030">
    <property type="entry name" value="Growth_fac_rcpt_cys_sf"/>
</dbReference>
<dbReference type="PROSITE" id="PS51914">
    <property type="entry name" value="MRH"/>
    <property type="match status" value="1"/>
</dbReference>
<accession>A0AAE0R276</accession>
<dbReference type="SUPFAM" id="SSF57184">
    <property type="entry name" value="Growth factor receptor domain"/>
    <property type="match status" value="2"/>
</dbReference>
<dbReference type="Pfam" id="PF23087">
    <property type="entry name" value="MRH_ELAPOR1_9th"/>
    <property type="match status" value="1"/>
</dbReference>
<evidence type="ECO:0000256" key="7">
    <source>
        <dbReference type="ARBA" id="ARBA00023136"/>
    </source>
</evidence>
<proteinExistence type="inferred from homology"/>
<dbReference type="InterPro" id="IPR044865">
    <property type="entry name" value="MRH_dom"/>
</dbReference>
<keyword evidence="5 11" id="KW-0732">Signal</keyword>
<dbReference type="Gene3D" id="2.10.50.10">
    <property type="entry name" value="Tumor Necrosis Factor Receptor, subunit A, domain 2"/>
    <property type="match status" value="1"/>
</dbReference>
<dbReference type="PANTHER" id="PTHR22727:SF13">
    <property type="entry name" value="ENDOSOME_LYSOSOME-ASSOCIATED APOPTOSIS AND AUTOPHAGY REGULATOR 1"/>
    <property type="match status" value="1"/>
</dbReference>
<evidence type="ECO:0000256" key="3">
    <source>
        <dbReference type="ARBA" id="ARBA00022475"/>
    </source>
</evidence>
<evidence type="ECO:0000256" key="2">
    <source>
        <dbReference type="ARBA" id="ARBA00007627"/>
    </source>
</evidence>
<evidence type="ECO:0000256" key="6">
    <source>
        <dbReference type="ARBA" id="ARBA00022989"/>
    </source>
</evidence>
<dbReference type="GO" id="GO:0005886">
    <property type="term" value="C:plasma membrane"/>
    <property type="evidence" value="ECO:0007669"/>
    <property type="project" value="UniProtKB-SubCell"/>
</dbReference>
<feature type="signal peptide" evidence="11">
    <location>
        <begin position="1"/>
        <end position="17"/>
    </location>
</feature>
<dbReference type="PANTHER" id="PTHR22727">
    <property type="entry name" value="PROTEIN CBG13728"/>
    <property type="match status" value="1"/>
</dbReference>
<organism evidence="13 14">
    <name type="scientific">Hemibagrus guttatus</name>
    <dbReference type="NCBI Taxonomy" id="175788"/>
    <lineage>
        <taxon>Eukaryota</taxon>
        <taxon>Metazoa</taxon>
        <taxon>Chordata</taxon>
        <taxon>Craniata</taxon>
        <taxon>Vertebrata</taxon>
        <taxon>Euteleostomi</taxon>
        <taxon>Actinopterygii</taxon>
        <taxon>Neopterygii</taxon>
        <taxon>Teleostei</taxon>
        <taxon>Ostariophysi</taxon>
        <taxon>Siluriformes</taxon>
        <taxon>Bagridae</taxon>
        <taxon>Hemibagrus</taxon>
    </lineage>
</organism>
<dbReference type="InterPro" id="IPR056607">
    <property type="entry name" value="Elapor1/2_MRH"/>
</dbReference>
<dbReference type="SUPFAM" id="SSF50911">
    <property type="entry name" value="Mannose 6-phosphate receptor domain"/>
    <property type="match status" value="1"/>
</dbReference>
<keyword evidence="7 10" id="KW-0472">Membrane</keyword>
<keyword evidence="14" id="KW-1185">Reference proteome</keyword>
<evidence type="ECO:0000256" key="9">
    <source>
        <dbReference type="ARBA" id="ARBA00023180"/>
    </source>
</evidence>
<evidence type="ECO:0000313" key="14">
    <source>
        <dbReference type="Proteomes" id="UP001274896"/>
    </source>
</evidence>
<sequence>MLALSFNLCIFVLLSQSDYHFEYTDCDVLGSRWRVAIPNKPDTCTGLPDPVKGTHCTFSCKEGEYLDMKTQECQKCAAGTYSLGTGVAFEEWDSLPAGFISHGINMDIGNINSNCTNSTWTPKGDFISSNTDECSSTLSYTVNLKQPGSVTFQYFYPDNSIFFEFYVQNDQCQSTDSQSRWMKVSENDWESHYVQLSRGNNVLYWRTTGFSLYGSAVKPVLLKKIDISGVAYTSECFHCKPGTYSAEPGAAHCSPCPVNTYSNKGATACQQCEEGKYSEIGSGTCQQRPPCTSSDYFYTHTPCDSRGQTQLMYKWIEPKICSENSEGAVTLPASGEMQTCPPCNPGFFSNNSSACHPCPSGFFSNGSACSECPVGTEPVMGFEYKWWNRMPSNMNSSVYRREYSGTQRSTGWEVAGEYVYTTPGDLDSDYMMLTLTAPGYSLPYSMDNVNEKPELSRITFVFETKCTADCALFFMTGLNERNNRVVETWRGTIGKQSYSYLIKSNLTVSFTWGFQRTDAYSMERQYSSDFAKIYSIHITNVIGGVASHCRQCALDSSHSDSACVSCPPGHYMLNGTGVCRSCPSNTFIRPEQPLGEEACIPCGPNSKSNQARSACMSDCTLVMQYKGETLQYDFSPLARVTHFQSSPRFTNKGLRYVHQFSVGLCGTEDRVLASCVDNVTESRKEVNGYICQSIIVPTDVRGQSAVSSQPFIIGSTLIGVTTDSTLDDISSSESIFPAQSDLPDVIFYYRASERTQACKNGRSTSIRLRCDPTVTAVDQISLPSNCTEGTCDGCSFHFLWHSQYACPLCSKRNYKEIVSACINGIQRTTYVWQQPLKCTGGVTLPDPQISACVTLDFWLKFGVSVGLVAASLLITISCYFWKRTRKLEYKYSKLMSVESKECELPAADSCAIMEGEDAEDDLIYLTKKSFYTKIKSFTRERTSDGFDSVPLKSSSGMEIEMT</sequence>
<dbReference type="InterPro" id="IPR056606">
    <property type="entry name" value="Elapor1/2_C"/>
</dbReference>
<evidence type="ECO:0000313" key="13">
    <source>
        <dbReference type="EMBL" id="KAK3539936.1"/>
    </source>
</evidence>
<dbReference type="EMBL" id="JAUCMX010000007">
    <property type="protein sequence ID" value="KAK3539936.1"/>
    <property type="molecule type" value="Genomic_DNA"/>
</dbReference>
<feature type="chain" id="PRO_5042238595" description="MRH domain-containing protein" evidence="11">
    <location>
        <begin position="18"/>
        <end position="962"/>
    </location>
</feature>
<dbReference type="AlphaFoldDB" id="A0AAE0R276"/>
<dbReference type="InterPro" id="IPR039181">
    <property type="entry name" value="Elapor1/2"/>
</dbReference>
<evidence type="ECO:0000256" key="4">
    <source>
        <dbReference type="ARBA" id="ARBA00022692"/>
    </source>
</evidence>
<keyword evidence="8" id="KW-1015">Disulfide bond</keyword>
<dbReference type="InterPro" id="IPR056608">
    <property type="entry name" value="Elapor1/2_GBD"/>
</dbReference>
<dbReference type="SMART" id="SM01411">
    <property type="entry name" value="Ephrin_rec_like"/>
    <property type="match status" value="4"/>
</dbReference>
<dbReference type="Pfam" id="PF23089">
    <property type="entry name" value="ELAPOR1_C"/>
    <property type="match status" value="1"/>
</dbReference>
<dbReference type="InterPro" id="IPR056609">
    <property type="entry name" value="Elapor1-like_3rd"/>
</dbReference>
<dbReference type="Proteomes" id="UP001274896">
    <property type="component" value="Unassembled WGS sequence"/>
</dbReference>
<dbReference type="InterPro" id="IPR009011">
    <property type="entry name" value="Man6P_isomerase_rcpt-bd_dom_sf"/>
</dbReference>
<protein>
    <recommendedName>
        <fullName evidence="12">MRH domain-containing protein</fullName>
    </recommendedName>
</protein>
<comment type="subcellular location">
    <subcellularLocation>
        <location evidence="1">Cell membrane</location>
        <topology evidence="1">Single-pass type I membrane protein</topology>
    </subcellularLocation>
</comment>